<dbReference type="RefSeq" id="WP_187482002.1">
    <property type="nucleotide sequence ID" value="NZ_CP060695.1"/>
</dbReference>
<dbReference type="Gene3D" id="1.20.120.450">
    <property type="entry name" value="dinb family like domain"/>
    <property type="match status" value="1"/>
</dbReference>
<dbReference type="SUPFAM" id="SSF109854">
    <property type="entry name" value="DinB/YfiT-like putative metalloenzymes"/>
    <property type="match status" value="1"/>
</dbReference>
<dbReference type="KEGG" id="ppec:H9W90_12930"/>
<keyword evidence="3" id="KW-1185">Reference proteome</keyword>
<reference evidence="2 3" key="1">
    <citation type="submission" date="2020-08" db="EMBL/GenBank/DDBJ databases">
        <title>Polaribacter sp. L12M9 isolated from gut of the Korean scallop.</title>
        <authorList>
            <person name="Jeong Y.S."/>
        </authorList>
    </citation>
    <scope>NUCLEOTIDE SEQUENCE [LARGE SCALE GENOMIC DNA]</scope>
    <source>
        <strain evidence="2 3">L12M9</strain>
    </source>
</reference>
<proteinExistence type="predicted"/>
<dbReference type="AlphaFoldDB" id="A0A7G9L8Y9"/>
<dbReference type="PROSITE" id="PS51257">
    <property type="entry name" value="PROKAR_LIPOPROTEIN"/>
    <property type="match status" value="1"/>
</dbReference>
<name>A0A7G9L8Y9_9FLAO</name>
<dbReference type="InterPro" id="IPR034660">
    <property type="entry name" value="DinB/YfiT-like"/>
</dbReference>
<dbReference type="Proteomes" id="UP000515808">
    <property type="component" value="Chromosome"/>
</dbReference>
<evidence type="ECO:0000313" key="3">
    <source>
        <dbReference type="Proteomes" id="UP000515808"/>
    </source>
</evidence>
<evidence type="ECO:0000313" key="2">
    <source>
        <dbReference type="EMBL" id="QNM85088.1"/>
    </source>
</evidence>
<evidence type="ECO:0000259" key="1">
    <source>
        <dbReference type="Pfam" id="PF12867"/>
    </source>
</evidence>
<dbReference type="EMBL" id="CP060695">
    <property type="protein sequence ID" value="QNM85088.1"/>
    <property type="molecule type" value="Genomic_DNA"/>
</dbReference>
<dbReference type="Pfam" id="PF12867">
    <property type="entry name" value="DinB_2"/>
    <property type="match status" value="1"/>
</dbReference>
<accession>A0A7G9L8Y9</accession>
<protein>
    <submittedName>
        <fullName evidence="2">DinB family protein</fullName>
    </submittedName>
</protein>
<dbReference type="InterPro" id="IPR024775">
    <property type="entry name" value="DinB-like"/>
</dbReference>
<sequence>MKRILIFSLIILFASCKSKTKTAQTDFIKDYLERLENSRKYLVLVAEEMPEDKYGFKATPESMSFAENLMHITWAMDWHCQSLLGERKARDWNTDNTLKVASKSKDEMIATINKTFDETIKFIKEFDTSKFNNRLDYLGLDRSKRQILLLLSDHITHHRAQILVYLRLNGIKPPRYVLYQ</sequence>
<gene>
    <name evidence="2" type="ORF">H9W90_12930</name>
</gene>
<organism evidence="2 3">
    <name type="scientific">Polaribacter pectinis</name>
    <dbReference type="NCBI Taxonomy" id="2738844"/>
    <lineage>
        <taxon>Bacteria</taxon>
        <taxon>Pseudomonadati</taxon>
        <taxon>Bacteroidota</taxon>
        <taxon>Flavobacteriia</taxon>
        <taxon>Flavobacteriales</taxon>
        <taxon>Flavobacteriaceae</taxon>
    </lineage>
</organism>
<feature type="domain" description="DinB-like" evidence="1">
    <location>
        <begin position="35"/>
        <end position="162"/>
    </location>
</feature>